<gene>
    <name evidence="4" type="ORF">AAU01_37920</name>
</gene>
<dbReference type="Gene3D" id="2.30.110.10">
    <property type="entry name" value="Electron Transport, Fmn-binding Protein, Chain A"/>
    <property type="match status" value="1"/>
</dbReference>
<dbReference type="GO" id="GO:0042602">
    <property type="term" value="F:riboflavin reductase (NADPH) activity"/>
    <property type="evidence" value="ECO:0007669"/>
    <property type="project" value="TreeGrafter"/>
</dbReference>
<dbReference type="Pfam" id="PF01613">
    <property type="entry name" value="Flavin_Reduct"/>
    <property type="match status" value="1"/>
</dbReference>
<reference evidence="4 5" key="1">
    <citation type="submission" date="2019-06" db="EMBL/GenBank/DDBJ databases">
        <title>Whole genome shotgun sequence of Paenarthrobacter aurescens NBRC 12136.</title>
        <authorList>
            <person name="Hosoyama A."/>
            <person name="Uohara A."/>
            <person name="Ohji S."/>
            <person name="Ichikawa N."/>
        </authorList>
    </citation>
    <scope>NUCLEOTIDE SEQUENCE [LARGE SCALE GENOMIC DNA]</scope>
    <source>
        <strain evidence="4 5">NBRC 12136</strain>
    </source>
</reference>
<dbReference type="GeneID" id="97302643"/>
<dbReference type="OrthoDB" id="9792858at2"/>
<dbReference type="Proteomes" id="UP000317715">
    <property type="component" value="Unassembled WGS sequence"/>
</dbReference>
<dbReference type="PANTHER" id="PTHR30466:SF11">
    <property type="entry name" value="FLAVIN-DEPENDENT MONOOXYGENASE, REDUCTASE SUBUNIT HSAB"/>
    <property type="match status" value="1"/>
</dbReference>
<dbReference type="SUPFAM" id="SSF50475">
    <property type="entry name" value="FMN-binding split barrel"/>
    <property type="match status" value="1"/>
</dbReference>
<proteinExistence type="inferred from homology"/>
<dbReference type="GO" id="GO:0010181">
    <property type="term" value="F:FMN binding"/>
    <property type="evidence" value="ECO:0007669"/>
    <property type="project" value="InterPro"/>
</dbReference>
<accession>A0A4Y3NJ91</accession>
<evidence type="ECO:0000313" key="4">
    <source>
        <dbReference type="EMBL" id="GEB21037.1"/>
    </source>
</evidence>
<evidence type="ECO:0000259" key="3">
    <source>
        <dbReference type="SMART" id="SM00903"/>
    </source>
</evidence>
<keyword evidence="5" id="KW-1185">Reference proteome</keyword>
<dbReference type="RefSeq" id="WP_141286334.1">
    <property type="nucleotide sequence ID" value="NZ_BAAAWK010000001.1"/>
</dbReference>
<sequence length="163" mass="17013">MTQTTVEETAAIKAAFAQFPSGVAAFSAMVDFTPEALVASSFTVGVSLEPPLVMFAVQNSSTTWPKLRQAQRLGVSVLAEGQEAAALQLASKTRDRFAGLDTSVSDSGAVLIDGAVLGFECEVVSETPAGDHAIVVLEVKATTINLETKPLIYHGAAFRQLAA</sequence>
<name>A0A4Y3NJ91_PAEAU</name>
<dbReference type="PANTHER" id="PTHR30466">
    <property type="entry name" value="FLAVIN REDUCTASE"/>
    <property type="match status" value="1"/>
</dbReference>
<protein>
    <submittedName>
        <fullName evidence="4">Putative oxidoreductase</fullName>
    </submittedName>
</protein>
<dbReference type="InterPro" id="IPR012349">
    <property type="entry name" value="Split_barrel_FMN-bd"/>
</dbReference>
<comment type="similarity">
    <text evidence="1">Belongs to the non-flavoprotein flavin reductase family.</text>
</comment>
<keyword evidence="2" id="KW-0560">Oxidoreductase</keyword>
<evidence type="ECO:0000313" key="5">
    <source>
        <dbReference type="Proteomes" id="UP000317715"/>
    </source>
</evidence>
<evidence type="ECO:0000256" key="2">
    <source>
        <dbReference type="ARBA" id="ARBA00023002"/>
    </source>
</evidence>
<dbReference type="InterPro" id="IPR002563">
    <property type="entry name" value="Flavin_Rdtase-like_dom"/>
</dbReference>
<dbReference type="EMBL" id="BJMD01000033">
    <property type="protein sequence ID" value="GEB21037.1"/>
    <property type="molecule type" value="Genomic_DNA"/>
</dbReference>
<dbReference type="InterPro" id="IPR050268">
    <property type="entry name" value="NADH-dep_flavin_reductase"/>
</dbReference>
<feature type="domain" description="Flavin reductase like" evidence="3">
    <location>
        <begin position="16"/>
        <end position="160"/>
    </location>
</feature>
<dbReference type="SMART" id="SM00903">
    <property type="entry name" value="Flavin_Reduct"/>
    <property type="match status" value="1"/>
</dbReference>
<evidence type="ECO:0000256" key="1">
    <source>
        <dbReference type="ARBA" id="ARBA00008898"/>
    </source>
</evidence>
<comment type="caution">
    <text evidence="4">The sequence shown here is derived from an EMBL/GenBank/DDBJ whole genome shotgun (WGS) entry which is preliminary data.</text>
</comment>
<dbReference type="AlphaFoldDB" id="A0A4Y3NJ91"/>
<organism evidence="4 5">
    <name type="scientific">Paenarthrobacter aurescens</name>
    <name type="common">Arthrobacter aurescens</name>
    <dbReference type="NCBI Taxonomy" id="43663"/>
    <lineage>
        <taxon>Bacteria</taxon>
        <taxon>Bacillati</taxon>
        <taxon>Actinomycetota</taxon>
        <taxon>Actinomycetes</taxon>
        <taxon>Micrococcales</taxon>
        <taxon>Micrococcaceae</taxon>
        <taxon>Paenarthrobacter</taxon>
    </lineage>
</organism>